<organism evidence="8 9">
    <name type="scientific">Prauserella muralis</name>
    <dbReference type="NCBI Taxonomy" id="588067"/>
    <lineage>
        <taxon>Bacteria</taxon>
        <taxon>Bacillati</taxon>
        <taxon>Actinomycetota</taxon>
        <taxon>Actinomycetes</taxon>
        <taxon>Pseudonocardiales</taxon>
        <taxon>Pseudonocardiaceae</taxon>
        <taxon>Prauserella</taxon>
    </lineage>
</organism>
<protein>
    <submittedName>
        <fullName evidence="8">Nitrate ABC transporter permease</fullName>
    </submittedName>
</protein>
<feature type="transmembrane region" description="Helical" evidence="7">
    <location>
        <begin position="111"/>
        <end position="139"/>
    </location>
</feature>
<dbReference type="CDD" id="cd06261">
    <property type="entry name" value="TM_PBP2"/>
    <property type="match status" value="1"/>
</dbReference>
<dbReference type="EMBL" id="MASW01000005">
    <property type="protein sequence ID" value="PXY22307.1"/>
    <property type="molecule type" value="Genomic_DNA"/>
</dbReference>
<dbReference type="Pfam" id="PF00528">
    <property type="entry name" value="BPD_transp_1"/>
    <property type="match status" value="1"/>
</dbReference>
<name>A0A2V4ANZ7_9PSEU</name>
<evidence type="ECO:0000256" key="2">
    <source>
        <dbReference type="ARBA" id="ARBA00022448"/>
    </source>
</evidence>
<sequence>MNPARRRRILLIALEAGVPLAVLAGWWVWSVGADSFYFPALPTILTTFADTWLFERVGSDVVPSLARLAAGFGIAVVAGVAIGTALGLSPVARRVAGPLVEFGRAVPPPALLPFGMLVLGVGDAMKVFVIAVVCLWPVLLNTVDGVRGVDPTMLDTARVYGIGGLERLRRIVWPSALPQVFAGMRTSLSLALILMVISEMVASTEGIGYFVLESQRSFAIAEMWSGIVLLGVLGYLLNAALALLERRVLRWHRAALASALR</sequence>
<dbReference type="PANTHER" id="PTHR30151">
    <property type="entry name" value="ALKANE SULFONATE ABC TRANSPORTER-RELATED, MEMBRANE SUBUNIT"/>
    <property type="match status" value="1"/>
</dbReference>
<feature type="transmembrane region" description="Helical" evidence="7">
    <location>
        <begin position="223"/>
        <end position="244"/>
    </location>
</feature>
<comment type="caution">
    <text evidence="8">The sequence shown here is derived from an EMBL/GenBank/DDBJ whole genome shotgun (WGS) entry which is preliminary data.</text>
</comment>
<dbReference type="PROSITE" id="PS50928">
    <property type="entry name" value="ABC_TM1"/>
    <property type="match status" value="1"/>
</dbReference>
<feature type="transmembrane region" description="Helical" evidence="7">
    <location>
        <begin position="9"/>
        <end position="29"/>
    </location>
</feature>
<proteinExistence type="inferred from homology"/>
<dbReference type="GO" id="GO:0005886">
    <property type="term" value="C:plasma membrane"/>
    <property type="evidence" value="ECO:0007669"/>
    <property type="project" value="UniProtKB-SubCell"/>
</dbReference>
<keyword evidence="9" id="KW-1185">Reference proteome</keyword>
<feature type="transmembrane region" description="Helical" evidence="7">
    <location>
        <begin position="65"/>
        <end position="91"/>
    </location>
</feature>
<evidence type="ECO:0000313" key="9">
    <source>
        <dbReference type="Proteomes" id="UP000249915"/>
    </source>
</evidence>
<evidence type="ECO:0000256" key="6">
    <source>
        <dbReference type="ARBA" id="ARBA00023136"/>
    </source>
</evidence>
<evidence type="ECO:0000256" key="7">
    <source>
        <dbReference type="RuleBase" id="RU363032"/>
    </source>
</evidence>
<reference evidence="8 9" key="1">
    <citation type="submission" date="2016-07" db="EMBL/GenBank/DDBJ databases">
        <title>Draft genome sequence of Prauserella muralis DSM 45305, isolated from a mould-covered wall in an indoor environment.</title>
        <authorList>
            <person name="Ruckert C."/>
            <person name="Albersmeier A."/>
            <person name="Jiang C.-L."/>
            <person name="Jiang Y."/>
            <person name="Kalinowski J."/>
            <person name="Schneider O."/>
            <person name="Winkler A."/>
            <person name="Zotchev S.B."/>
        </authorList>
    </citation>
    <scope>NUCLEOTIDE SEQUENCE [LARGE SCALE GENOMIC DNA]</scope>
    <source>
        <strain evidence="8 9">DSM 45305</strain>
    </source>
</reference>
<dbReference type="AlphaFoldDB" id="A0A2V4ANZ7"/>
<evidence type="ECO:0000313" key="8">
    <source>
        <dbReference type="EMBL" id="PXY22307.1"/>
    </source>
</evidence>
<dbReference type="Gene3D" id="1.10.3720.10">
    <property type="entry name" value="MetI-like"/>
    <property type="match status" value="1"/>
</dbReference>
<feature type="transmembrane region" description="Helical" evidence="7">
    <location>
        <begin position="188"/>
        <end position="211"/>
    </location>
</feature>
<keyword evidence="3" id="KW-1003">Cell membrane</keyword>
<evidence type="ECO:0000256" key="3">
    <source>
        <dbReference type="ARBA" id="ARBA00022475"/>
    </source>
</evidence>
<evidence type="ECO:0000256" key="4">
    <source>
        <dbReference type="ARBA" id="ARBA00022692"/>
    </source>
</evidence>
<dbReference type="Proteomes" id="UP000249915">
    <property type="component" value="Unassembled WGS sequence"/>
</dbReference>
<comment type="subcellular location">
    <subcellularLocation>
        <location evidence="1 7">Cell membrane</location>
        <topology evidence="1 7">Multi-pass membrane protein</topology>
    </subcellularLocation>
</comment>
<keyword evidence="5 7" id="KW-1133">Transmembrane helix</keyword>
<gene>
    <name evidence="8" type="ORF">BAY60_20760</name>
</gene>
<dbReference type="PANTHER" id="PTHR30151:SF25">
    <property type="entry name" value="TAURINE TRANSPORT SYSTEM PERMEASE PROTEIN TAUC"/>
    <property type="match status" value="1"/>
</dbReference>
<comment type="similarity">
    <text evidence="7">Belongs to the binding-protein-dependent transport system permease family.</text>
</comment>
<dbReference type="InterPro" id="IPR000515">
    <property type="entry name" value="MetI-like"/>
</dbReference>
<evidence type="ECO:0000256" key="1">
    <source>
        <dbReference type="ARBA" id="ARBA00004651"/>
    </source>
</evidence>
<dbReference type="OrthoDB" id="3173654at2"/>
<dbReference type="GO" id="GO:0055085">
    <property type="term" value="P:transmembrane transport"/>
    <property type="evidence" value="ECO:0007669"/>
    <property type="project" value="InterPro"/>
</dbReference>
<keyword evidence="2 7" id="KW-0813">Transport</keyword>
<dbReference type="GO" id="GO:0010438">
    <property type="term" value="P:cellular response to sulfur starvation"/>
    <property type="evidence" value="ECO:0007669"/>
    <property type="project" value="TreeGrafter"/>
</dbReference>
<dbReference type="SUPFAM" id="SSF161098">
    <property type="entry name" value="MetI-like"/>
    <property type="match status" value="1"/>
</dbReference>
<dbReference type="InterPro" id="IPR035906">
    <property type="entry name" value="MetI-like_sf"/>
</dbReference>
<accession>A0A2V4ANZ7</accession>
<dbReference type="RefSeq" id="WP_112282911.1">
    <property type="nucleotide sequence ID" value="NZ_MASW01000005.1"/>
</dbReference>
<evidence type="ECO:0000256" key="5">
    <source>
        <dbReference type="ARBA" id="ARBA00022989"/>
    </source>
</evidence>
<keyword evidence="4 7" id="KW-0812">Transmembrane</keyword>
<keyword evidence="6 7" id="KW-0472">Membrane</keyword>